<gene>
    <name evidence="1" type="ORF">SAMN04489735_104610</name>
</gene>
<dbReference type="AlphaFoldDB" id="A0A1G8EN68"/>
<accession>A0A1G8EN68</accession>
<evidence type="ECO:0000313" key="2">
    <source>
        <dbReference type="Proteomes" id="UP000198956"/>
    </source>
</evidence>
<protein>
    <submittedName>
        <fullName evidence="1">Uncharacterized protein</fullName>
    </submittedName>
</protein>
<dbReference type="EMBL" id="FNDE01000046">
    <property type="protein sequence ID" value="SDH71311.1"/>
    <property type="molecule type" value="Genomic_DNA"/>
</dbReference>
<sequence>MSKKGQFDVVVGMKTGHLVHQLEVIAAGLQDVAAKLREIPEKYCEECGGDLIEMERSEFVAIKSCKKCGEKFCIQHNAVQ</sequence>
<evidence type="ECO:0000313" key="1">
    <source>
        <dbReference type="EMBL" id="SDH71311.1"/>
    </source>
</evidence>
<reference evidence="1 2" key="1">
    <citation type="submission" date="2016-10" db="EMBL/GenBank/DDBJ databases">
        <authorList>
            <person name="de Groot N.N."/>
        </authorList>
    </citation>
    <scope>NUCLEOTIDE SEQUENCE [LARGE SCALE GENOMIC DNA]</scope>
    <source>
        <strain evidence="1 2">L 420-91</strain>
    </source>
</reference>
<proteinExistence type="predicted"/>
<dbReference type="Proteomes" id="UP000198956">
    <property type="component" value="Unassembled WGS sequence"/>
</dbReference>
<dbReference type="RefSeq" id="WP_057898656.1">
    <property type="nucleotide sequence ID" value="NZ_FNDE01000046.1"/>
</dbReference>
<name>A0A1G8EN68_ANETH</name>
<organism evidence="1 2">
    <name type="scientific">Aneurinibacillus thermoaerophilus</name>
    <dbReference type="NCBI Taxonomy" id="143495"/>
    <lineage>
        <taxon>Bacteria</taxon>
        <taxon>Bacillati</taxon>
        <taxon>Bacillota</taxon>
        <taxon>Bacilli</taxon>
        <taxon>Bacillales</taxon>
        <taxon>Paenibacillaceae</taxon>
        <taxon>Aneurinibacillus group</taxon>
        <taxon>Aneurinibacillus</taxon>
    </lineage>
</organism>